<dbReference type="AlphaFoldDB" id="A0A6H9UT50"/>
<dbReference type="Gene3D" id="1.25.40.10">
    <property type="entry name" value="Tetratricopeptide repeat domain"/>
    <property type="match status" value="1"/>
</dbReference>
<organism evidence="1 2">
    <name type="scientific">Streptomyces luteolifulvus</name>
    <dbReference type="NCBI Taxonomy" id="2615112"/>
    <lineage>
        <taxon>Bacteria</taxon>
        <taxon>Bacillati</taxon>
        <taxon>Actinomycetota</taxon>
        <taxon>Actinomycetes</taxon>
        <taxon>Kitasatosporales</taxon>
        <taxon>Streptomycetaceae</taxon>
        <taxon>Streptomyces</taxon>
    </lineage>
</organism>
<reference evidence="1 2" key="1">
    <citation type="submission" date="2019-09" db="EMBL/GenBank/DDBJ databases">
        <title>Screening of Novel Bioactive Compounds from Soil-Associated.</title>
        <authorList>
            <person name="Zhao S."/>
        </authorList>
    </citation>
    <scope>NUCLEOTIDE SEQUENCE [LARGE SCALE GENOMIC DNA]</scope>
    <source>
        <strain evidence="1 2">HIT-DPA4</strain>
    </source>
</reference>
<accession>A0A6H9UT50</accession>
<name>A0A6H9UT50_9ACTN</name>
<comment type="caution">
    <text evidence="1">The sequence shown here is derived from an EMBL/GenBank/DDBJ whole genome shotgun (WGS) entry which is preliminary data.</text>
</comment>
<proteinExistence type="predicted"/>
<keyword evidence="2" id="KW-1185">Reference proteome</keyword>
<dbReference type="InterPro" id="IPR011990">
    <property type="entry name" value="TPR-like_helical_dom_sf"/>
</dbReference>
<dbReference type="EMBL" id="VZRB01000029">
    <property type="protein sequence ID" value="KAB1141727.1"/>
    <property type="molecule type" value="Genomic_DNA"/>
</dbReference>
<evidence type="ECO:0000313" key="2">
    <source>
        <dbReference type="Proteomes" id="UP000442707"/>
    </source>
</evidence>
<gene>
    <name evidence="1" type="ORF">F7R91_31440</name>
</gene>
<evidence type="ECO:0008006" key="3">
    <source>
        <dbReference type="Google" id="ProtNLM"/>
    </source>
</evidence>
<evidence type="ECO:0000313" key="1">
    <source>
        <dbReference type="EMBL" id="KAB1141727.1"/>
    </source>
</evidence>
<sequence length="271" mass="30340">MAQIAQILDQDPQNFDRRTHRLSVLSSFLPESHLPAAWVKREPQNVNALVLYSLAELEHGRRSGALPDGSATWARCQRAADLDPQNPAPWVAMLGIARLERAHRREVFAIWDEIVARDRWHREAYFSMLHYLGPQESGSLGRAIEFVDSLLTRMPPNAPCAAVELEVHLMRYHSAKARGGAEALLARDQWDSTQTAQFLVRAQATWPRPAFFSHAAAVSDLNLLAYALTAAGRLRGAAPVFEAVGGRVTSWPWRYEGDPLTVFESARNKAR</sequence>
<dbReference type="RefSeq" id="WP_150954622.1">
    <property type="nucleotide sequence ID" value="NZ_VZRB01000029.1"/>
</dbReference>
<dbReference type="Proteomes" id="UP000442707">
    <property type="component" value="Unassembled WGS sequence"/>
</dbReference>
<protein>
    <recommendedName>
        <fullName evidence="3">DUF4034 domain-containing protein</fullName>
    </recommendedName>
</protein>